<protein>
    <submittedName>
        <fullName evidence="1">Uncharacterized protein</fullName>
    </submittedName>
</protein>
<dbReference type="STRING" id="314608.KT99_18672"/>
<dbReference type="RefSeq" id="WP_005496095.1">
    <property type="nucleotide sequence ID" value="NZ_ABIC01000002.1"/>
</dbReference>
<keyword evidence="2" id="KW-1185">Reference proteome</keyword>
<accession>A9CWU1</accession>
<reference evidence="1 2" key="1">
    <citation type="submission" date="2007-10" db="EMBL/GenBank/DDBJ databases">
        <authorList>
            <person name="Yayanos A."/>
            <person name="Ferriera S."/>
            <person name="Johnson J."/>
            <person name="Kravitz S."/>
            <person name="Halpern A."/>
            <person name="Remington K."/>
            <person name="Beeson K."/>
            <person name="Tran B."/>
            <person name="Rogers Y.-H."/>
            <person name="Friedman R."/>
            <person name="Venter J.C."/>
        </authorList>
    </citation>
    <scope>NUCLEOTIDE SEQUENCE [LARGE SCALE GENOMIC DNA]</scope>
    <source>
        <strain evidence="1 2">KT99</strain>
    </source>
</reference>
<comment type="caution">
    <text evidence="1">The sequence shown here is derived from an EMBL/GenBank/DDBJ whole genome shotgun (WGS) entry which is preliminary data.</text>
</comment>
<proteinExistence type="predicted"/>
<name>A9CWU1_9GAMM</name>
<dbReference type="Proteomes" id="UP000005839">
    <property type="component" value="Unassembled WGS sequence"/>
</dbReference>
<dbReference type="EMBL" id="ABIC01000002">
    <property type="protein sequence ID" value="EDQ02570.1"/>
    <property type="molecule type" value="Genomic_DNA"/>
</dbReference>
<evidence type="ECO:0000313" key="2">
    <source>
        <dbReference type="Proteomes" id="UP000005839"/>
    </source>
</evidence>
<organism evidence="1 2">
    <name type="scientific">Shewanella benthica KT99</name>
    <dbReference type="NCBI Taxonomy" id="314608"/>
    <lineage>
        <taxon>Bacteria</taxon>
        <taxon>Pseudomonadati</taxon>
        <taxon>Pseudomonadota</taxon>
        <taxon>Gammaproteobacteria</taxon>
        <taxon>Alteromonadales</taxon>
        <taxon>Shewanellaceae</taxon>
        <taxon>Shewanella</taxon>
    </lineage>
</organism>
<evidence type="ECO:0000313" key="1">
    <source>
        <dbReference type="EMBL" id="EDQ02570.1"/>
    </source>
</evidence>
<gene>
    <name evidence="1" type="ORF">KT99_18672</name>
</gene>
<dbReference type="AlphaFoldDB" id="A9CWU1"/>
<sequence>MNHSDLKIIQRGDLNLLLSLTVLIEEQSISKSAAETQINQLVQANNLTRKTSYSTSSMLVVRNGLLAGKHSAFLSEKPLFIIPEMHTRV</sequence>